<protein>
    <recommendedName>
        <fullName evidence="3">Fe2OG dioxygenase domain-containing protein</fullName>
    </recommendedName>
</protein>
<dbReference type="GO" id="GO:0016491">
    <property type="term" value="F:oxidoreductase activity"/>
    <property type="evidence" value="ECO:0007669"/>
    <property type="project" value="UniProtKB-KW"/>
</dbReference>
<dbReference type="SUPFAM" id="SSF51197">
    <property type="entry name" value="Clavaminate synthase-like"/>
    <property type="match status" value="1"/>
</dbReference>
<dbReference type="EMBL" id="NJET01000026">
    <property type="protein sequence ID" value="PHH64772.1"/>
    <property type="molecule type" value="Genomic_DNA"/>
</dbReference>
<dbReference type="Pfam" id="PF14226">
    <property type="entry name" value="DIOX_N"/>
    <property type="match status" value="1"/>
</dbReference>
<keyword evidence="5" id="KW-1185">Reference proteome</keyword>
<dbReference type="GO" id="GO:0044283">
    <property type="term" value="P:small molecule biosynthetic process"/>
    <property type="evidence" value="ECO:0007669"/>
    <property type="project" value="UniProtKB-ARBA"/>
</dbReference>
<accession>A0A2C5YBZ1</accession>
<dbReference type="AlphaFoldDB" id="A0A2C5YBZ1"/>
<keyword evidence="2" id="KW-0479">Metal-binding</keyword>
<evidence type="ECO:0000313" key="4">
    <source>
        <dbReference type="EMBL" id="PHH64772.1"/>
    </source>
</evidence>
<evidence type="ECO:0000256" key="1">
    <source>
        <dbReference type="ARBA" id="ARBA00008056"/>
    </source>
</evidence>
<dbReference type="PRINTS" id="PR00682">
    <property type="entry name" value="IPNSYNTHASE"/>
</dbReference>
<evidence type="ECO:0000256" key="2">
    <source>
        <dbReference type="RuleBase" id="RU003682"/>
    </source>
</evidence>
<gene>
    <name evidence="4" type="ORF">CDD81_4034</name>
</gene>
<dbReference type="Pfam" id="PF03171">
    <property type="entry name" value="2OG-FeII_Oxy"/>
    <property type="match status" value="1"/>
</dbReference>
<dbReference type="PANTHER" id="PTHR47990">
    <property type="entry name" value="2-OXOGLUTARATE (2OG) AND FE(II)-DEPENDENT OXYGENASE SUPERFAMILY PROTEIN-RELATED"/>
    <property type="match status" value="1"/>
</dbReference>
<comment type="caution">
    <text evidence="4">The sequence shown here is derived from an EMBL/GenBank/DDBJ whole genome shotgun (WGS) entry which is preliminary data.</text>
</comment>
<proteinExistence type="inferred from homology"/>
<dbReference type="GO" id="GO:0046872">
    <property type="term" value="F:metal ion binding"/>
    <property type="evidence" value="ECO:0007669"/>
    <property type="project" value="UniProtKB-KW"/>
</dbReference>
<comment type="similarity">
    <text evidence="1 2">Belongs to the iron/ascorbate-dependent oxidoreductase family.</text>
</comment>
<dbReference type="OrthoDB" id="288590at2759"/>
<dbReference type="InterPro" id="IPR027443">
    <property type="entry name" value="IPNS-like_sf"/>
</dbReference>
<dbReference type="InterPro" id="IPR050231">
    <property type="entry name" value="Iron_ascorbate_oxido_reductase"/>
</dbReference>
<keyword evidence="2" id="KW-0560">Oxidoreductase</keyword>
<evidence type="ECO:0000313" key="5">
    <source>
        <dbReference type="Proteomes" id="UP000226192"/>
    </source>
</evidence>
<organism evidence="4 5">
    <name type="scientific">Ophiocordyceps australis</name>
    <dbReference type="NCBI Taxonomy" id="1399860"/>
    <lineage>
        <taxon>Eukaryota</taxon>
        <taxon>Fungi</taxon>
        <taxon>Dikarya</taxon>
        <taxon>Ascomycota</taxon>
        <taxon>Pezizomycotina</taxon>
        <taxon>Sordariomycetes</taxon>
        <taxon>Hypocreomycetidae</taxon>
        <taxon>Hypocreales</taxon>
        <taxon>Ophiocordycipitaceae</taxon>
        <taxon>Ophiocordyceps</taxon>
    </lineage>
</organism>
<dbReference type="InterPro" id="IPR044861">
    <property type="entry name" value="IPNS-like_FE2OG_OXY"/>
</dbReference>
<feature type="domain" description="Fe2OG dioxygenase" evidence="3">
    <location>
        <begin position="178"/>
        <end position="282"/>
    </location>
</feature>
<dbReference type="InterPro" id="IPR005123">
    <property type="entry name" value="Oxoglu/Fe-dep_dioxygenase_dom"/>
</dbReference>
<evidence type="ECO:0000259" key="3">
    <source>
        <dbReference type="PROSITE" id="PS51471"/>
    </source>
</evidence>
<dbReference type="PROSITE" id="PS51471">
    <property type="entry name" value="FE2OG_OXY"/>
    <property type="match status" value="1"/>
</dbReference>
<name>A0A2C5YBZ1_9HYPO</name>
<dbReference type="STRING" id="1399860.A0A2C5YBZ1"/>
<dbReference type="Proteomes" id="UP000226192">
    <property type="component" value="Unassembled WGS sequence"/>
</dbReference>
<reference evidence="4 5" key="1">
    <citation type="submission" date="2017-06" db="EMBL/GenBank/DDBJ databases">
        <title>Ant-infecting Ophiocordyceps genomes reveal a high diversity of potential behavioral manipulation genes and a possible major role for enterotoxins.</title>
        <authorList>
            <person name="De Bekker C."/>
            <person name="Evans H.C."/>
            <person name="Brachmann A."/>
            <person name="Hughes D.P."/>
        </authorList>
    </citation>
    <scope>NUCLEOTIDE SEQUENCE [LARGE SCALE GENOMIC DNA]</scope>
    <source>
        <strain evidence="4 5">Map64</strain>
    </source>
</reference>
<keyword evidence="2" id="KW-0408">Iron</keyword>
<dbReference type="Gene3D" id="2.60.120.330">
    <property type="entry name" value="B-lactam Antibiotic, Isopenicillin N Synthase, Chain"/>
    <property type="match status" value="1"/>
</dbReference>
<dbReference type="InterPro" id="IPR026992">
    <property type="entry name" value="DIOX_N"/>
</dbReference>
<sequence>MGSVASETLPIATVDISGYLASDVEATARIVSQLGQAAQAHGILYITGHGISSQLTEQLFDRAAAFFASPKETKQSVDIRNSRAMRGYETIGDQRLYNGKIDCKEGFMFAREGPEDSTRFLEGPNQWPREDEVPRFKDIMLESYAEMQRVCLAVSRLLALSLGLEEKFFDGLVAAPGSTTLMRAHRYPPAKPESGLGRNALGAHTDFGGVTLLLQDSVGGLEFFDHASERWHTVPPVEDALIMNLGDLIERWTNARYKSARHRVTSPDGDVYRFSVVFFSMGELDTVVECLPGCVEAGERCRYEPVRIEDHLKQRFRASYDAGVYQG</sequence>